<dbReference type="EMBL" id="CP090958">
    <property type="protein sequence ID" value="WGW12900.1"/>
    <property type="molecule type" value="Genomic_DNA"/>
</dbReference>
<evidence type="ECO:0000256" key="2">
    <source>
        <dbReference type="ARBA" id="ARBA00022692"/>
    </source>
</evidence>
<evidence type="ECO:0000313" key="7">
    <source>
        <dbReference type="Proteomes" id="UP001209083"/>
    </source>
</evidence>
<organism evidence="6 7">
    <name type="scientific">Saxibacter everestensis</name>
    <dbReference type="NCBI Taxonomy" id="2909229"/>
    <lineage>
        <taxon>Bacteria</taxon>
        <taxon>Bacillati</taxon>
        <taxon>Actinomycetota</taxon>
        <taxon>Actinomycetes</taxon>
        <taxon>Micrococcales</taxon>
        <taxon>Brevibacteriaceae</taxon>
        <taxon>Saxibacter</taxon>
    </lineage>
</organism>
<keyword evidence="2 5" id="KW-0812">Transmembrane</keyword>
<gene>
    <name evidence="6" type="ORF">LWF01_03760</name>
</gene>
<evidence type="ECO:0000256" key="5">
    <source>
        <dbReference type="SAM" id="Phobius"/>
    </source>
</evidence>
<reference evidence="6 7" key="1">
    <citation type="submission" date="2023-05" db="EMBL/GenBank/DDBJ databases">
        <title>Lithophilousrod everest ZFBP1038 complete genpme.</title>
        <authorList>
            <person name="Tian M."/>
        </authorList>
    </citation>
    <scope>NUCLEOTIDE SEQUENCE [LARGE SCALE GENOMIC DNA]</scope>
    <source>
        <strain evidence="6 7">ZFBP1038</strain>
    </source>
</reference>
<dbReference type="Pfam" id="PF13564">
    <property type="entry name" value="DoxX_2"/>
    <property type="match status" value="1"/>
</dbReference>
<dbReference type="RefSeq" id="WP_349639707.1">
    <property type="nucleotide sequence ID" value="NZ_CP090958.1"/>
</dbReference>
<sequence>MSPITIATTCFLAVILLISARGKLIRNEKVVDSVTGVGMPVRHFPKLALLECFGAIGVVLGLLVRPIGIAAAVGVTLYFLLAVLSHLRKRDLAGAGPAAFILLLSGGTLALQLS</sequence>
<feature type="transmembrane region" description="Helical" evidence="5">
    <location>
        <begin position="93"/>
        <end position="113"/>
    </location>
</feature>
<keyword evidence="7" id="KW-1185">Reference proteome</keyword>
<name>A0ABY8QV52_9MICO</name>
<proteinExistence type="predicted"/>
<evidence type="ECO:0000256" key="4">
    <source>
        <dbReference type="ARBA" id="ARBA00023136"/>
    </source>
</evidence>
<dbReference type="Proteomes" id="UP001209083">
    <property type="component" value="Chromosome"/>
</dbReference>
<comment type="subcellular location">
    <subcellularLocation>
        <location evidence="1">Membrane</location>
        <topology evidence="1">Multi-pass membrane protein</topology>
    </subcellularLocation>
</comment>
<keyword evidence="3 5" id="KW-1133">Transmembrane helix</keyword>
<evidence type="ECO:0000256" key="3">
    <source>
        <dbReference type="ARBA" id="ARBA00022989"/>
    </source>
</evidence>
<keyword evidence="4 5" id="KW-0472">Membrane</keyword>
<evidence type="ECO:0000256" key="1">
    <source>
        <dbReference type="ARBA" id="ARBA00004141"/>
    </source>
</evidence>
<accession>A0ABY8QV52</accession>
<protein>
    <submittedName>
        <fullName evidence="6">DoxX family protein</fullName>
    </submittedName>
</protein>
<evidence type="ECO:0000313" key="6">
    <source>
        <dbReference type="EMBL" id="WGW12900.1"/>
    </source>
</evidence>
<dbReference type="InterPro" id="IPR032808">
    <property type="entry name" value="DoxX"/>
</dbReference>
<feature type="transmembrane region" description="Helical" evidence="5">
    <location>
        <begin position="69"/>
        <end position="87"/>
    </location>
</feature>
<feature type="transmembrane region" description="Helical" evidence="5">
    <location>
        <begin position="46"/>
        <end position="64"/>
    </location>
</feature>